<protein>
    <submittedName>
        <fullName evidence="3">Uncharacterized protein</fullName>
    </submittedName>
</protein>
<dbReference type="RefSeq" id="WP_138480705.1">
    <property type="nucleotide sequence ID" value="NZ_PPSW01000012.1"/>
</dbReference>
<accession>A0A5R9Q2W4</accession>
<dbReference type="Proteomes" id="UP000309186">
    <property type="component" value="Unassembled WGS sequence"/>
</dbReference>
<keyword evidence="2" id="KW-0812">Transmembrane</keyword>
<reference evidence="3 4" key="1">
    <citation type="submission" date="2018-01" db="EMBL/GenBank/DDBJ databases">
        <title>Co-occurrence of chitin degradation, pigmentation and bioactivity in marine Pseudoalteromonas.</title>
        <authorList>
            <person name="Paulsen S."/>
            <person name="Gram L."/>
            <person name="Machado H."/>
        </authorList>
    </citation>
    <scope>NUCLEOTIDE SEQUENCE [LARGE SCALE GENOMIC DNA]</scope>
    <source>
        <strain evidence="3 4">S3663</strain>
    </source>
</reference>
<name>A0A5R9Q2W4_9GAMM</name>
<organism evidence="3 4">
    <name type="scientific">Pseudoalteromonas phenolica</name>
    <dbReference type="NCBI Taxonomy" id="161398"/>
    <lineage>
        <taxon>Bacteria</taxon>
        <taxon>Pseudomonadati</taxon>
        <taxon>Pseudomonadota</taxon>
        <taxon>Gammaproteobacteria</taxon>
        <taxon>Alteromonadales</taxon>
        <taxon>Pseudoalteromonadaceae</taxon>
        <taxon>Pseudoalteromonas</taxon>
    </lineage>
</organism>
<keyword evidence="2" id="KW-0472">Membrane</keyword>
<evidence type="ECO:0000256" key="2">
    <source>
        <dbReference type="SAM" id="Phobius"/>
    </source>
</evidence>
<dbReference type="AlphaFoldDB" id="A0A5R9Q2W4"/>
<gene>
    <name evidence="3" type="ORF">C1E24_09150</name>
</gene>
<sequence length="382" mass="43826">MIDKGNNETKQTQKTGLLDKAKNHLKGLVLGGLGVVSAAAVPVWQIYFVETSEVAIEVTSISRIESDHFKVALDTDELQMLEPYITENLLYEFNHLGQRGDKIDFPEFSLATLFTAYDKAKQDLKNISITKTKLQQSIERIDAYLDPANQQYPLDEFRVSELKSWDLSNHIDDAEAQYFENQVLAITRDYSQMEFNTQAQPALNLSALAFLLNDVKEDITDVIRESNNRHERLRDDIRNIETQLQKLKDQQFEQNTFFTVDAVVSNSGRASTSLRPLALMRVQISDNNYVDIRLEQQRYSEQSELLPSSTNMLSYRSLELYSFPSEDQALINTFWGSTGRVQMYAMDTQQNVFSSNQIAFVDNRNQKVILDKLKEVASKQMQ</sequence>
<comment type="caution">
    <text evidence="3">The sequence shown here is derived from an EMBL/GenBank/DDBJ whole genome shotgun (WGS) entry which is preliminary data.</text>
</comment>
<evidence type="ECO:0000313" key="3">
    <source>
        <dbReference type="EMBL" id="TLX47501.1"/>
    </source>
</evidence>
<evidence type="ECO:0000313" key="4">
    <source>
        <dbReference type="Proteomes" id="UP000309186"/>
    </source>
</evidence>
<keyword evidence="2" id="KW-1133">Transmembrane helix</keyword>
<evidence type="ECO:0000256" key="1">
    <source>
        <dbReference type="SAM" id="Coils"/>
    </source>
</evidence>
<dbReference type="EMBL" id="PPSW01000012">
    <property type="protein sequence ID" value="TLX47501.1"/>
    <property type="molecule type" value="Genomic_DNA"/>
</dbReference>
<dbReference type="OrthoDB" id="5850615at2"/>
<feature type="transmembrane region" description="Helical" evidence="2">
    <location>
        <begin position="27"/>
        <end position="47"/>
    </location>
</feature>
<proteinExistence type="predicted"/>
<keyword evidence="1" id="KW-0175">Coiled coil</keyword>
<feature type="coiled-coil region" evidence="1">
    <location>
        <begin position="216"/>
        <end position="250"/>
    </location>
</feature>